<dbReference type="Gene3D" id="3.60.110.10">
    <property type="entry name" value="Carbon-nitrogen hydrolase"/>
    <property type="match status" value="1"/>
</dbReference>
<dbReference type="Proteomes" id="UP000469440">
    <property type="component" value="Unassembled WGS sequence"/>
</dbReference>
<dbReference type="CDD" id="cd07197">
    <property type="entry name" value="nitrilase"/>
    <property type="match status" value="1"/>
</dbReference>
<evidence type="ECO:0000256" key="1">
    <source>
        <dbReference type="ARBA" id="ARBA00022801"/>
    </source>
</evidence>
<dbReference type="EC" id="3.5.1.4" evidence="3"/>
<dbReference type="SUPFAM" id="SSF56317">
    <property type="entry name" value="Carbon-nitrogen hydrolase"/>
    <property type="match status" value="1"/>
</dbReference>
<protein>
    <submittedName>
        <fullName evidence="3">Aliphatic amidase</fullName>
        <ecNumber evidence="3">3.5.1.4</ecNumber>
    </submittedName>
</protein>
<sequence length="301" mass="33682">MYKDICTVSVVTFNAAWGQKEVNLNRIKGYMECAAKKGSDFVVFPEMALTGYDDEPDKPLKEKMQYRLAETIPGPSTMEIEKLAKDLGIYVVMGMPARDERNSDVIYNALAAFSPEGLTGAYHKMHLPPPEPNWATRGDKPFILETPWGPVGCAICYDSYCFPELMRYYASKGCRLYINSTALAKCHGRCLGTSTLEAAVIREGIYIASANLGGLDVDNYFWGGSSIMGPSRKTWETYYYAGRKFADECADESEMFTATIDLSLATRFLFKQNPAVNGTDWRPDKYIELFQDSLSSPDYGK</sequence>
<dbReference type="EMBL" id="VWXL01000103">
    <property type="protein sequence ID" value="MVB12770.1"/>
    <property type="molecule type" value="Genomic_DNA"/>
</dbReference>
<dbReference type="PANTHER" id="PTHR43674:SF2">
    <property type="entry name" value="BETA-UREIDOPROPIONASE"/>
    <property type="match status" value="1"/>
</dbReference>
<comment type="caution">
    <text evidence="3">The sequence shown here is derived from an EMBL/GenBank/DDBJ whole genome shotgun (WGS) entry which is preliminary data.</text>
</comment>
<dbReference type="InterPro" id="IPR036526">
    <property type="entry name" value="C-N_Hydrolase_sf"/>
</dbReference>
<dbReference type="PROSITE" id="PS50263">
    <property type="entry name" value="CN_HYDROLASE"/>
    <property type="match status" value="1"/>
</dbReference>
<evidence type="ECO:0000313" key="4">
    <source>
        <dbReference type="Proteomes" id="UP000469440"/>
    </source>
</evidence>
<proteinExistence type="predicted"/>
<feature type="domain" description="CN hydrolase" evidence="2">
    <location>
        <begin position="6"/>
        <end position="262"/>
    </location>
</feature>
<dbReference type="OrthoDB" id="9811121at2"/>
<organism evidence="3 4">
    <name type="scientific">Caproicibacter fermentans</name>
    <dbReference type="NCBI Taxonomy" id="2576756"/>
    <lineage>
        <taxon>Bacteria</taxon>
        <taxon>Bacillati</taxon>
        <taxon>Bacillota</taxon>
        <taxon>Clostridia</taxon>
        <taxon>Eubacteriales</taxon>
        <taxon>Acutalibacteraceae</taxon>
        <taxon>Caproicibacter</taxon>
    </lineage>
</organism>
<dbReference type="GO" id="GO:0004040">
    <property type="term" value="F:amidase activity"/>
    <property type="evidence" value="ECO:0007669"/>
    <property type="project" value="UniProtKB-EC"/>
</dbReference>
<reference evidence="3 4" key="1">
    <citation type="submission" date="2019-09" db="EMBL/GenBank/DDBJ databases">
        <title>Genome sequence of Clostridium sp. EA1.</title>
        <authorList>
            <person name="Poehlein A."/>
            <person name="Bengelsdorf F.R."/>
            <person name="Daniel R."/>
        </authorList>
    </citation>
    <scope>NUCLEOTIDE SEQUENCE [LARGE SCALE GENOMIC DNA]</scope>
    <source>
        <strain evidence="3 4">EA1</strain>
    </source>
</reference>
<dbReference type="PANTHER" id="PTHR43674">
    <property type="entry name" value="NITRILASE C965.09-RELATED"/>
    <property type="match status" value="1"/>
</dbReference>
<dbReference type="AlphaFoldDB" id="A0A6N8I587"/>
<gene>
    <name evidence="3" type="primary">amiE</name>
    <name evidence="3" type="ORF">CAFE_35150</name>
</gene>
<keyword evidence="1 3" id="KW-0378">Hydrolase</keyword>
<dbReference type="InterPro" id="IPR003010">
    <property type="entry name" value="C-N_Hydrolase"/>
</dbReference>
<name>A0A6N8I587_9FIRM</name>
<keyword evidence="4" id="KW-1185">Reference proteome</keyword>
<evidence type="ECO:0000313" key="3">
    <source>
        <dbReference type="EMBL" id="MVB12770.1"/>
    </source>
</evidence>
<evidence type="ECO:0000259" key="2">
    <source>
        <dbReference type="PROSITE" id="PS50263"/>
    </source>
</evidence>
<dbReference type="InterPro" id="IPR050345">
    <property type="entry name" value="Aliph_Amidase/BUP"/>
</dbReference>
<dbReference type="RefSeq" id="WP_156991359.1">
    <property type="nucleotide sequence ID" value="NZ_VWXL01000103.1"/>
</dbReference>
<dbReference type="Pfam" id="PF00795">
    <property type="entry name" value="CN_hydrolase"/>
    <property type="match status" value="1"/>
</dbReference>
<accession>A0A6N8I587</accession>